<comment type="caution">
    <text evidence="1">The sequence shown here is derived from an EMBL/GenBank/DDBJ whole genome shotgun (WGS) entry which is preliminary data.</text>
</comment>
<dbReference type="SUPFAM" id="SSF51445">
    <property type="entry name" value="(Trans)glycosidases"/>
    <property type="match status" value="1"/>
</dbReference>
<reference evidence="1" key="1">
    <citation type="submission" date="2020-10" db="EMBL/GenBank/DDBJ databases">
        <authorList>
            <person name="Gilroy R."/>
        </authorList>
    </citation>
    <scope>NUCLEOTIDE SEQUENCE</scope>
    <source>
        <strain evidence="1">ChiSjej5B23-6657</strain>
    </source>
</reference>
<gene>
    <name evidence="1" type="ORF">IAA55_06430</name>
</gene>
<reference evidence="1" key="2">
    <citation type="journal article" date="2021" name="PeerJ">
        <title>Extensive microbial diversity within the chicken gut microbiome revealed by metagenomics and culture.</title>
        <authorList>
            <person name="Gilroy R."/>
            <person name="Ravi A."/>
            <person name="Getino M."/>
            <person name="Pursley I."/>
            <person name="Horton D.L."/>
            <person name="Alikhan N.F."/>
            <person name="Baker D."/>
            <person name="Gharbi K."/>
            <person name="Hall N."/>
            <person name="Watson M."/>
            <person name="Adriaenssens E.M."/>
            <person name="Foster-Nyarko E."/>
            <person name="Jarju S."/>
            <person name="Secka A."/>
            <person name="Antonio M."/>
            <person name="Oren A."/>
            <person name="Chaudhuri R.R."/>
            <person name="La Ragione R."/>
            <person name="Hildebrand F."/>
            <person name="Pallen M.J."/>
        </authorList>
    </citation>
    <scope>NUCLEOTIDE SEQUENCE</scope>
    <source>
        <strain evidence="1">ChiSjej5B23-6657</strain>
    </source>
</reference>
<accession>A0A9D1E9V9</accession>
<organism evidence="1 2">
    <name type="scientific">Candidatus Pullilachnospira gallistercoris</name>
    <dbReference type="NCBI Taxonomy" id="2840911"/>
    <lineage>
        <taxon>Bacteria</taxon>
        <taxon>Bacillati</taxon>
        <taxon>Bacillota</taxon>
        <taxon>Clostridia</taxon>
        <taxon>Lachnospirales</taxon>
        <taxon>Lachnospiraceae</taxon>
        <taxon>Lachnospiraceae incertae sedis</taxon>
        <taxon>Candidatus Pullilachnospira</taxon>
    </lineage>
</organism>
<dbReference type="AlphaFoldDB" id="A0A9D1E9V9"/>
<name>A0A9D1E9V9_9FIRM</name>
<dbReference type="Gene3D" id="3.20.20.70">
    <property type="entry name" value="Aldolase class I"/>
    <property type="match status" value="1"/>
</dbReference>
<evidence type="ECO:0008006" key="3">
    <source>
        <dbReference type="Google" id="ProtNLM"/>
    </source>
</evidence>
<proteinExistence type="predicted"/>
<evidence type="ECO:0000313" key="1">
    <source>
        <dbReference type="EMBL" id="HIR70898.1"/>
    </source>
</evidence>
<sequence>MDAKTGMKELLAALYKAPPATAAEVETGRAKIRVLDNGLTAYVCGGEEICKFYSEAQALDGRRISTREARLLSWEELSVEEEKKTRRGLAVIWQQAGLTLRQEILLWEEGELEVRLALHDEGKETATRYMVPFATPYPDGEGKTLFLSLDQKMLLVPYDNDMWLRYESSVPACGRKSYDVTAVYDEQTLEGLVVGALDFSVWKNAIRWAAHDARSFLAYCGAADEGTHDICPHEPVRGNWVEASPFVVFWTEDIRKGMEHYGDICAERVPPRPWKSGRVPFGWNSYSALALSLRLSHWEEAGDFMREELPNYCDEDGVTYVNLDGAFGLDEKRIAEVIERLHARGQKAGWYANPCNWFPAGGKMPAEGTDVTMGELFLRDHQGNLMPAADGTVPMDVTHPGWEQMTRAKLRRLFALGIDYLKIDFLSHGSVEGDHYRKGYTGRMALNLAYRIMAEEIDAAGREIFVSLSIAPLFPYFLGNARRCCCDTFGHHEDVRYVLNALNFAWWTNGRLYRFNDPDHVPLYLSVVDGRSATTEEEARSRYYASVISGTVMMLSDNYGPEGDPEVIRMSRERTRMFANNPKINALARLGKAFVPVELSDGTTPFYTLCHEGKYYAAIFNFADSEQTLAFTAARGGLPRKGVFRDLRGGDDRDYQGKISVTLKGWDAVIVEVEER</sequence>
<protein>
    <recommendedName>
        <fullName evidence="3">Alpha-galactosidase</fullName>
    </recommendedName>
</protein>
<evidence type="ECO:0000313" key="2">
    <source>
        <dbReference type="Proteomes" id="UP000823912"/>
    </source>
</evidence>
<dbReference type="InterPro" id="IPR017853">
    <property type="entry name" value="GH"/>
</dbReference>
<dbReference type="Proteomes" id="UP000823912">
    <property type="component" value="Unassembled WGS sequence"/>
</dbReference>
<dbReference type="InterPro" id="IPR013785">
    <property type="entry name" value="Aldolase_TIM"/>
</dbReference>
<dbReference type="EMBL" id="DVHM01000101">
    <property type="protein sequence ID" value="HIR70898.1"/>
    <property type="molecule type" value="Genomic_DNA"/>
</dbReference>